<dbReference type="Proteomes" id="UP001469089">
    <property type="component" value="Unassembled WGS sequence"/>
</dbReference>
<proteinExistence type="predicted"/>
<accession>A0ABV1LLI1</accession>
<feature type="transmembrane region" description="Helical" evidence="1">
    <location>
        <begin position="153"/>
        <end position="178"/>
    </location>
</feature>
<feature type="transmembrane region" description="Helical" evidence="1">
    <location>
        <begin position="190"/>
        <end position="210"/>
    </location>
</feature>
<evidence type="ECO:0000313" key="3">
    <source>
        <dbReference type="Proteomes" id="UP001469089"/>
    </source>
</evidence>
<dbReference type="RefSeq" id="WP_349542384.1">
    <property type="nucleotide sequence ID" value="NZ_JAOALG010000001.1"/>
</dbReference>
<reference evidence="2 3" key="1">
    <citation type="journal article" date="2024" name="Chem. Sci.">
        <title>Discovery of a lagriamide polyketide by integrated genome mining, isotopic labeling, and untargeted metabolomics.</title>
        <authorList>
            <person name="Fergusson C.H."/>
            <person name="Saulog J."/>
            <person name="Paulo B.S."/>
            <person name="Wilson D.M."/>
            <person name="Liu D.Y."/>
            <person name="Morehouse N.J."/>
            <person name="Waterworth S."/>
            <person name="Barkei J."/>
            <person name="Gray C.A."/>
            <person name="Kwan J.C."/>
            <person name="Eustaquio A.S."/>
            <person name="Linington R.G."/>
        </authorList>
    </citation>
    <scope>NUCLEOTIDE SEQUENCE [LARGE SCALE GENOMIC DNA]</scope>
    <source>
        <strain evidence="2 3">RL17-338-BIF-B</strain>
    </source>
</reference>
<keyword evidence="3" id="KW-1185">Reference proteome</keyword>
<protein>
    <submittedName>
        <fullName evidence="2">Uncharacterized protein</fullName>
    </submittedName>
</protein>
<keyword evidence="1" id="KW-0812">Transmembrane</keyword>
<feature type="transmembrane region" description="Helical" evidence="1">
    <location>
        <begin position="226"/>
        <end position="247"/>
    </location>
</feature>
<keyword evidence="1" id="KW-1133">Transmembrane helix</keyword>
<organism evidence="2 3">
    <name type="scientific">Paraburkholderia acidicola</name>
    <dbReference type="NCBI Taxonomy" id="1912599"/>
    <lineage>
        <taxon>Bacteria</taxon>
        <taxon>Pseudomonadati</taxon>
        <taxon>Pseudomonadota</taxon>
        <taxon>Betaproteobacteria</taxon>
        <taxon>Burkholderiales</taxon>
        <taxon>Burkholderiaceae</taxon>
        <taxon>Paraburkholderia</taxon>
    </lineage>
</organism>
<gene>
    <name evidence="2" type="ORF">N0A02_11885</name>
</gene>
<comment type="caution">
    <text evidence="2">The sequence shown here is derived from an EMBL/GenBank/DDBJ whole genome shotgun (WGS) entry which is preliminary data.</text>
</comment>
<evidence type="ECO:0000256" key="1">
    <source>
        <dbReference type="SAM" id="Phobius"/>
    </source>
</evidence>
<keyword evidence="1" id="KW-0472">Membrane</keyword>
<feature type="transmembrane region" description="Helical" evidence="1">
    <location>
        <begin position="44"/>
        <end position="65"/>
    </location>
</feature>
<feature type="transmembrane region" description="Helical" evidence="1">
    <location>
        <begin position="113"/>
        <end position="133"/>
    </location>
</feature>
<dbReference type="EMBL" id="JAOALG010000001">
    <property type="protein sequence ID" value="MEQ5840125.1"/>
    <property type="molecule type" value="Genomic_DNA"/>
</dbReference>
<name>A0ABV1LLI1_9BURK</name>
<evidence type="ECO:0000313" key="2">
    <source>
        <dbReference type="EMBL" id="MEQ5840125.1"/>
    </source>
</evidence>
<sequence>MDDLESMTLINTLGKFLPRLRSTYVWAATLSDCRLFERRDEKLLSWWLFLLIGCAAFVTAFTANISSVLRVNIFSLNSGYTPGSTADAIYQLGDNANLISSQIHEHTLGTASAVFILSILACFAASLMISFAINFTQRKNRSLIIKYTSQTAFVFSVTLIKTAGCWTLLMLVSLGLQVAGLMPDLRIHDIHVYGIFVFLSSIGTLIWTWYERWKIFKLRRSTGRSTIFAIMFSIVVPIFPFQLSLWASNLYVPHLDISISPQCDKEGCFAYIRTQNVGKIAIDAPLRFQVKLAYPNNLPGKEKYIYGTADILLSKKLDSAGVISLDPDSEEIAVVRKVTLTCKNESGAERNLIPAEATGQPVVHLQKYNQGGDRAVLEANLRGFLVLLFRHAEGNCATF</sequence>